<dbReference type="SUPFAM" id="SSF48264">
    <property type="entry name" value="Cytochrome P450"/>
    <property type="match status" value="2"/>
</dbReference>
<dbReference type="Gene3D" id="1.10.630.10">
    <property type="entry name" value="Cytochrome P450"/>
    <property type="match status" value="1"/>
</dbReference>
<evidence type="ECO:0000256" key="6">
    <source>
        <dbReference type="ARBA" id="ARBA00023033"/>
    </source>
</evidence>
<evidence type="ECO:0000256" key="5">
    <source>
        <dbReference type="ARBA" id="ARBA00023004"/>
    </source>
</evidence>
<evidence type="ECO:0000256" key="7">
    <source>
        <dbReference type="SAM" id="MobiDB-lite"/>
    </source>
</evidence>
<keyword evidence="6" id="KW-0560">Oxidoreductase</keyword>
<keyword evidence="4" id="KW-0479">Metal-binding</keyword>
<evidence type="ECO:0000256" key="1">
    <source>
        <dbReference type="ARBA" id="ARBA00001971"/>
    </source>
</evidence>
<proteinExistence type="inferred from homology"/>
<comment type="cofactor">
    <cofactor evidence="1">
        <name>heme</name>
        <dbReference type="ChEBI" id="CHEBI:30413"/>
    </cofactor>
</comment>
<evidence type="ECO:0000313" key="9">
    <source>
        <dbReference type="Proteomes" id="UP001408356"/>
    </source>
</evidence>
<dbReference type="Proteomes" id="UP001408356">
    <property type="component" value="Unassembled WGS sequence"/>
</dbReference>
<evidence type="ECO:0000256" key="3">
    <source>
        <dbReference type="ARBA" id="ARBA00022617"/>
    </source>
</evidence>
<comment type="similarity">
    <text evidence="2">Belongs to the cytochrome P450 family.</text>
</comment>
<keyword evidence="5" id="KW-0408">Iron</keyword>
<gene>
    <name evidence="8" type="ORF">SUNI508_13174</name>
</gene>
<dbReference type="EMBL" id="JARVKF010000021">
    <property type="protein sequence ID" value="KAK9425302.1"/>
    <property type="molecule type" value="Genomic_DNA"/>
</dbReference>
<dbReference type="InterPro" id="IPR002403">
    <property type="entry name" value="Cyt_P450_E_grp-IV"/>
</dbReference>
<dbReference type="InterPro" id="IPR001128">
    <property type="entry name" value="Cyt_P450"/>
</dbReference>
<keyword evidence="3" id="KW-0349">Heme</keyword>
<dbReference type="PRINTS" id="PR00385">
    <property type="entry name" value="P450"/>
</dbReference>
<feature type="region of interest" description="Disordered" evidence="7">
    <location>
        <begin position="241"/>
        <end position="263"/>
    </location>
</feature>
<evidence type="ECO:0000313" key="8">
    <source>
        <dbReference type="EMBL" id="KAK9425302.1"/>
    </source>
</evidence>
<dbReference type="PRINTS" id="PR00465">
    <property type="entry name" value="EP450IV"/>
</dbReference>
<keyword evidence="9" id="KW-1185">Reference proteome</keyword>
<dbReference type="InterPro" id="IPR036396">
    <property type="entry name" value="Cyt_P450_sf"/>
</dbReference>
<dbReference type="PANTHER" id="PTHR24305">
    <property type="entry name" value="CYTOCHROME P450"/>
    <property type="match status" value="1"/>
</dbReference>
<comment type="caution">
    <text evidence="8">The sequence shown here is derived from an EMBL/GenBank/DDBJ whole genome shotgun (WGS) entry which is preliminary data.</text>
</comment>
<dbReference type="PANTHER" id="PTHR24305:SF232">
    <property type="entry name" value="P450, PUTATIVE (EUROFUNG)-RELATED"/>
    <property type="match status" value="1"/>
</dbReference>
<accession>A0ABR2VEG0</accession>
<sequence>MSSSPLAQFAPSSISLEHLKPFGFLFVSVLLASYLLYQWALPKPIPGIPYNVESSRKIMGDVPALLQEVNKPGKTFMSYIRKQVDKHNSPILQIFVRPLGKPMVVLSDFRESQDILMRRKDFDRSRFMRDLFHGVAPEHHIMQQTNSVWKAHRRLLQDLMSPSFLHHVAGPAIWSNVQRLIKLWDLKAEIASDRSFSATDDIYGAALDAVFAFAFGEGFQYSATAPNVRVLEELSQSERVRLRDDGRGNNDQPIEFPEAPRDTATASTLDIASALEEINGKPYAQLIWRFITARKPRFSRALKLRDEYIYHELKEAVRRMENQDMDVRSAVDHMMQRETKLAEKDGRNPEYLSPAMADETFGFVIAGHETTSTTILWGLKLLADNPQPQAHLRKVLQAAHHEALKAKRSPTIDEITEAHIPYLDAVMEEILRCGGTVPGVDREAQCDTEVLGYPIAKGTVVLMSGMGPSMLEPGIDIDESRRSETSQTAKSEGRFRAWDVDEIGKFKPERWLIPAADGSGNDGESQFDSAAGPQLAFGLGTRGCYGKRLAYLELRILITMILWNFELLRTPEKLSGYDAIAGVTYKPQHCYVRLRKVLL</sequence>
<keyword evidence="6" id="KW-0503">Monooxygenase</keyword>
<name>A0ABR2VEG0_9PEZI</name>
<evidence type="ECO:0000256" key="2">
    <source>
        <dbReference type="ARBA" id="ARBA00010617"/>
    </source>
</evidence>
<evidence type="ECO:0000256" key="4">
    <source>
        <dbReference type="ARBA" id="ARBA00022723"/>
    </source>
</evidence>
<reference evidence="8 9" key="1">
    <citation type="journal article" date="2024" name="J. Plant Pathol.">
        <title>Sequence and assembly of the genome of Seiridium unicorne, isolate CBS 538.82, causal agent of cypress canker disease.</title>
        <authorList>
            <person name="Scali E."/>
            <person name="Rocca G.D."/>
            <person name="Danti R."/>
            <person name="Garbelotto M."/>
            <person name="Barberini S."/>
            <person name="Baroncelli R."/>
            <person name="Emiliani G."/>
        </authorList>
    </citation>
    <scope>NUCLEOTIDE SEQUENCE [LARGE SCALE GENOMIC DNA]</scope>
    <source>
        <strain evidence="8 9">BM-138-508</strain>
    </source>
</reference>
<organism evidence="8 9">
    <name type="scientific">Seiridium unicorne</name>
    <dbReference type="NCBI Taxonomy" id="138068"/>
    <lineage>
        <taxon>Eukaryota</taxon>
        <taxon>Fungi</taxon>
        <taxon>Dikarya</taxon>
        <taxon>Ascomycota</taxon>
        <taxon>Pezizomycotina</taxon>
        <taxon>Sordariomycetes</taxon>
        <taxon>Xylariomycetidae</taxon>
        <taxon>Amphisphaeriales</taxon>
        <taxon>Sporocadaceae</taxon>
        <taxon>Seiridium</taxon>
    </lineage>
</organism>
<dbReference type="Pfam" id="PF00067">
    <property type="entry name" value="p450"/>
    <property type="match status" value="2"/>
</dbReference>
<protein>
    <submittedName>
        <fullName evidence="8">Cytochrome P450</fullName>
    </submittedName>
</protein>
<dbReference type="InterPro" id="IPR050121">
    <property type="entry name" value="Cytochrome_P450_monoxygenase"/>
</dbReference>